<feature type="region of interest" description="Disordered" evidence="7">
    <location>
        <begin position="262"/>
        <end position="290"/>
    </location>
</feature>
<keyword evidence="12" id="KW-1185">Reference proteome</keyword>
<dbReference type="EMBL" id="CP053085">
    <property type="protein sequence ID" value="QJR35662.1"/>
    <property type="molecule type" value="Genomic_DNA"/>
</dbReference>
<evidence type="ECO:0000256" key="3">
    <source>
        <dbReference type="ARBA" id="ARBA00022729"/>
    </source>
</evidence>
<feature type="domain" description="Type II/III secretion system secretin-like" evidence="8">
    <location>
        <begin position="404"/>
        <end position="566"/>
    </location>
</feature>
<dbReference type="PANTHER" id="PTHR30332">
    <property type="entry name" value="PROBABLE GENERAL SECRETION PATHWAY PROTEIN D"/>
    <property type="match status" value="1"/>
</dbReference>
<evidence type="ECO:0000256" key="2">
    <source>
        <dbReference type="ARBA" id="ARBA00022692"/>
    </source>
</evidence>
<dbReference type="InterPro" id="IPR038591">
    <property type="entry name" value="NolW-like_sf"/>
</dbReference>
<dbReference type="Proteomes" id="UP000500938">
    <property type="component" value="Chromosome"/>
</dbReference>
<dbReference type="InterPro" id="IPR049371">
    <property type="entry name" value="GspD-like_N0"/>
</dbReference>
<dbReference type="Gene3D" id="3.30.1370.120">
    <property type="match status" value="2"/>
</dbReference>
<dbReference type="GO" id="GO:0015627">
    <property type="term" value="C:type II protein secretion system complex"/>
    <property type="evidence" value="ECO:0007669"/>
    <property type="project" value="TreeGrafter"/>
</dbReference>
<evidence type="ECO:0000256" key="6">
    <source>
        <dbReference type="RuleBase" id="RU004004"/>
    </source>
</evidence>
<dbReference type="PRINTS" id="PR01032">
    <property type="entry name" value="PHAGEIV"/>
</dbReference>
<dbReference type="GO" id="GO:0009279">
    <property type="term" value="C:cell outer membrane"/>
    <property type="evidence" value="ECO:0007669"/>
    <property type="project" value="UniProtKB-SubCell"/>
</dbReference>
<keyword evidence="3" id="KW-0732">Signal</keyword>
<evidence type="ECO:0008006" key="13">
    <source>
        <dbReference type="Google" id="ProtNLM"/>
    </source>
</evidence>
<feature type="domain" description="NolW-like" evidence="9">
    <location>
        <begin position="210"/>
        <end position="336"/>
    </location>
</feature>
<evidence type="ECO:0000313" key="11">
    <source>
        <dbReference type="EMBL" id="QJR35662.1"/>
    </source>
</evidence>
<sequence>MIVLPLPRRWRFAALGVLLGPVTLSLGGEALQAQAPVTASRTNTLDFANAKLADVIRTLATMLGRTVLMSDIPDVRVTFATPAPLNTAELERILESLLESHELMLVPSGTVAQVLPTAKAPATGSLRTGFAFPDPPPLGLVTQLVPLQSIRADEGADALRALMGKGARIETVTRSNALLITDRGANVARYLELLRTLDAAPAGESGLRTYVVNLKYAAADNLAGALGQLYGAQVANTGGGSLADRSLSRALDSFRAREAETFRSRNSGGMSGANAMTQQNNAASAGTPRDSASGLLVGRTTIVANAPTNALVIRTAPPNYPLLRETIDALDTRPSQVLFEVTVAEIALGRGSEFGVDWSAVNRGGDVQAQFGNPEIPDTGSTSALLRLVRLDGTGVRALLRTIASTSDVRVLSTPEIIAANNREASILVGSKVPFVASTRLGNDVSIDRAIQYQDVGTKLSIIPTINDDGYISVQLLQEVSSLTSQTVAAAQSAPVISTREASTRAILRDGQTVVIAGLIGETRQTLEQGIPLLKDIPFFGALFKRQSTTRQRTELAIFVTPYLVRSDADADAIRERVKKRLEDRSPGALDGTPLTRKPPA</sequence>
<dbReference type="AlphaFoldDB" id="A0A6M4IS73"/>
<protein>
    <recommendedName>
        <fullName evidence="13">Type II secretion system protein GspD</fullName>
    </recommendedName>
</protein>
<keyword evidence="6" id="KW-0813">Transport</keyword>
<gene>
    <name evidence="11" type="ORF">HKW67_09140</name>
</gene>
<feature type="domain" description="GspD-like N0" evidence="10">
    <location>
        <begin position="45"/>
        <end position="112"/>
    </location>
</feature>
<evidence type="ECO:0000259" key="10">
    <source>
        <dbReference type="Pfam" id="PF21305"/>
    </source>
</evidence>
<dbReference type="RefSeq" id="WP_171225093.1">
    <property type="nucleotide sequence ID" value="NZ_CP053085.1"/>
</dbReference>
<dbReference type="Pfam" id="PF21305">
    <property type="entry name" value="type_II_gspD_N0"/>
    <property type="match status" value="1"/>
</dbReference>
<dbReference type="InterPro" id="IPR004846">
    <property type="entry name" value="T2SS/T3SS_dom"/>
</dbReference>
<dbReference type="PANTHER" id="PTHR30332:SF24">
    <property type="entry name" value="SECRETIN GSPD-RELATED"/>
    <property type="match status" value="1"/>
</dbReference>
<dbReference type="InterPro" id="IPR001775">
    <property type="entry name" value="GspD/PilQ"/>
</dbReference>
<feature type="compositionally biased region" description="Polar residues" evidence="7">
    <location>
        <begin position="264"/>
        <end position="284"/>
    </location>
</feature>
<evidence type="ECO:0000259" key="9">
    <source>
        <dbReference type="Pfam" id="PF03958"/>
    </source>
</evidence>
<dbReference type="PRINTS" id="PR00811">
    <property type="entry name" value="BCTERIALGSPD"/>
</dbReference>
<evidence type="ECO:0000256" key="7">
    <source>
        <dbReference type="SAM" id="MobiDB-lite"/>
    </source>
</evidence>
<dbReference type="Pfam" id="PF03958">
    <property type="entry name" value="Secretin_N"/>
    <property type="match status" value="2"/>
</dbReference>
<evidence type="ECO:0000313" key="12">
    <source>
        <dbReference type="Proteomes" id="UP000500938"/>
    </source>
</evidence>
<keyword evidence="4" id="KW-0472">Membrane</keyword>
<organism evidence="11 12">
    <name type="scientific">Gemmatimonas groenlandica</name>
    <dbReference type="NCBI Taxonomy" id="2732249"/>
    <lineage>
        <taxon>Bacteria</taxon>
        <taxon>Pseudomonadati</taxon>
        <taxon>Gemmatimonadota</taxon>
        <taxon>Gemmatimonadia</taxon>
        <taxon>Gemmatimonadales</taxon>
        <taxon>Gemmatimonadaceae</taxon>
        <taxon>Gemmatimonas</taxon>
    </lineage>
</organism>
<name>A0A6M4IS73_9BACT</name>
<dbReference type="InterPro" id="IPR005644">
    <property type="entry name" value="NolW-like"/>
</dbReference>
<dbReference type="InterPro" id="IPR050810">
    <property type="entry name" value="Bact_Secretion_Sys_Channel"/>
</dbReference>
<evidence type="ECO:0000256" key="1">
    <source>
        <dbReference type="ARBA" id="ARBA00004370"/>
    </source>
</evidence>
<reference evidence="11 12" key="1">
    <citation type="submission" date="2020-05" db="EMBL/GenBank/DDBJ databases">
        <title>Complete genome sequence of Gemmatimonas greenlandica TET16.</title>
        <authorList>
            <person name="Zeng Y."/>
        </authorList>
    </citation>
    <scope>NUCLEOTIDE SEQUENCE [LARGE SCALE GENOMIC DNA]</scope>
    <source>
        <strain evidence="11 12">TET16</strain>
    </source>
</reference>
<evidence type="ECO:0000259" key="8">
    <source>
        <dbReference type="Pfam" id="PF00263"/>
    </source>
</evidence>
<evidence type="ECO:0000256" key="5">
    <source>
        <dbReference type="RuleBase" id="RU004003"/>
    </source>
</evidence>
<feature type="domain" description="NolW-like" evidence="9">
    <location>
        <begin position="142"/>
        <end position="202"/>
    </location>
</feature>
<dbReference type="GO" id="GO:0009306">
    <property type="term" value="P:protein secretion"/>
    <property type="evidence" value="ECO:0007669"/>
    <property type="project" value="InterPro"/>
</dbReference>
<dbReference type="Pfam" id="PF00263">
    <property type="entry name" value="Secretin"/>
    <property type="match status" value="1"/>
</dbReference>
<proteinExistence type="inferred from homology"/>
<feature type="region of interest" description="Disordered" evidence="7">
    <location>
        <begin position="579"/>
        <end position="601"/>
    </location>
</feature>
<dbReference type="KEGG" id="ggr:HKW67_09140"/>
<comment type="subcellular location">
    <subcellularLocation>
        <location evidence="6">Cell outer membrane</location>
    </subcellularLocation>
    <subcellularLocation>
        <location evidence="1">Membrane</location>
    </subcellularLocation>
</comment>
<keyword evidence="2" id="KW-0812">Transmembrane</keyword>
<evidence type="ECO:0000256" key="4">
    <source>
        <dbReference type="ARBA" id="ARBA00023136"/>
    </source>
</evidence>
<accession>A0A6M4IS73</accession>
<comment type="similarity">
    <text evidence="5">Belongs to the bacterial secretin family.</text>
</comment>